<feature type="compositionally biased region" description="Low complexity" evidence="1">
    <location>
        <begin position="140"/>
        <end position="164"/>
    </location>
</feature>
<dbReference type="AlphaFoldDB" id="A0A9P6RG73"/>
<organism evidence="2 3">
    <name type="scientific">Dissophora globulifera</name>
    <dbReference type="NCBI Taxonomy" id="979702"/>
    <lineage>
        <taxon>Eukaryota</taxon>
        <taxon>Fungi</taxon>
        <taxon>Fungi incertae sedis</taxon>
        <taxon>Mucoromycota</taxon>
        <taxon>Mortierellomycotina</taxon>
        <taxon>Mortierellomycetes</taxon>
        <taxon>Mortierellales</taxon>
        <taxon>Mortierellaceae</taxon>
        <taxon>Dissophora</taxon>
    </lineage>
</organism>
<keyword evidence="3" id="KW-1185">Reference proteome</keyword>
<feature type="compositionally biased region" description="Polar residues" evidence="1">
    <location>
        <begin position="273"/>
        <end position="282"/>
    </location>
</feature>
<sequence>MGTSQLQLKILSPSAATVATSPVSPTSTFLSSMSLEAKLQRLGFARPLPTPPVDKHVRWEAYNEVIEIENIDELKEMGYYKAFDNANGWNYRDGNQEKTTSEDETESEEDSEEDSEEEKDWEDVDLGRVRQLAGYYDPTQNQRQSRQHQLYQQQQRHILSQSPQHWRETAADTYYAESEASTIDDESEMAEDDLLQRMGNLHFLGSPVSMSSASPGLQLFSRPSQNLRHQRSYSIDSPPPMNTSTASATSYRISYPRTYASFKYPPPEPSAMLSPSIQSPGVTSPLSPTLSISSRLNERPLPALPIEEDPDAPELPPRVNSPLSLPSRLKSPPPPFLSRLSGFLPPSLLQQRRDSLHHESITSVLMSSASDFKRWAPSSDFTAEPVVVGSRSDVVNRDSGSVVNAGIQKHPSVQRTMAPRLDRGEIWAEVAERKRNGAGVFARRFSLRSSFSLPPITSSNRSSNGGALETGSRPYSLATEHLRRYGSLHRVDTTSSVSSMGSTLVPSIGSSSVSSSSQPSPCTPVGPYSIGSAGWGSSDEAREVMETQHPIRAGNTSPKTAIQLTYPRGASPTVAY</sequence>
<proteinExistence type="predicted"/>
<feature type="compositionally biased region" description="Low complexity" evidence="1">
    <location>
        <begin position="321"/>
        <end position="330"/>
    </location>
</feature>
<protein>
    <submittedName>
        <fullName evidence="2">Uncharacterized protein</fullName>
    </submittedName>
</protein>
<feature type="region of interest" description="Disordered" evidence="1">
    <location>
        <begin position="230"/>
        <end position="249"/>
    </location>
</feature>
<dbReference type="OrthoDB" id="2448916at2759"/>
<feature type="compositionally biased region" description="Low complexity" evidence="1">
    <location>
        <begin position="283"/>
        <end position="294"/>
    </location>
</feature>
<feature type="compositionally biased region" description="Polar residues" evidence="1">
    <location>
        <begin position="554"/>
        <end position="563"/>
    </location>
</feature>
<feature type="region of interest" description="Disordered" evidence="1">
    <location>
        <begin position="137"/>
        <end position="165"/>
    </location>
</feature>
<dbReference type="Proteomes" id="UP000738325">
    <property type="component" value="Unassembled WGS sequence"/>
</dbReference>
<name>A0A9P6RG73_9FUNG</name>
<feature type="region of interest" description="Disordered" evidence="1">
    <location>
        <begin position="509"/>
        <end position="576"/>
    </location>
</feature>
<feature type="compositionally biased region" description="Polar residues" evidence="1">
    <location>
        <begin position="455"/>
        <end position="465"/>
    </location>
</feature>
<feature type="region of interest" description="Disordered" evidence="1">
    <location>
        <begin position="271"/>
        <end position="331"/>
    </location>
</feature>
<reference evidence="2" key="1">
    <citation type="journal article" date="2020" name="Fungal Divers.">
        <title>Resolving the Mortierellaceae phylogeny through synthesis of multi-gene phylogenetics and phylogenomics.</title>
        <authorList>
            <person name="Vandepol N."/>
            <person name="Liber J."/>
            <person name="Desiro A."/>
            <person name="Na H."/>
            <person name="Kennedy M."/>
            <person name="Barry K."/>
            <person name="Grigoriev I.V."/>
            <person name="Miller A.N."/>
            <person name="O'Donnell K."/>
            <person name="Stajich J.E."/>
            <person name="Bonito G."/>
        </authorList>
    </citation>
    <scope>NUCLEOTIDE SEQUENCE</scope>
    <source>
        <strain evidence="2">REB-010B</strain>
    </source>
</reference>
<gene>
    <name evidence="2" type="ORF">BGZ99_005100</name>
</gene>
<dbReference type="EMBL" id="JAAAIP010000323">
    <property type="protein sequence ID" value="KAG0319460.1"/>
    <property type="molecule type" value="Genomic_DNA"/>
</dbReference>
<evidence type="ECO:0000256" key="1">
    <source>
        <dbReference type="SAM" id="MobiDB-lite"/>
    </source>
</evidence>
<feature type="compositionally biased region" description="Acidic residues" evidence="1">
    <location>
        <begin position="102"/>
        <end position="124"/>
    </location>
</feature>
<feature type="region of interest" description="Disordered" evidence="1">
    <location>
        <begin position="86"/>
        <end position="124"/>
    </location>
</feature>
<evidence type="ECO:0000313" key="3">
    <source>
        <dbReference type="Proteomes" id="UP000738325"/>
    </source>
</evidence>
<feature type="compositionally biased region" description="Low complexity" evidence="1">
    <location>
        <begin position="509"/>
        <end position="520"/>
    </location>
</feature>
<comment type="caution">
    <text evidence="2">The sequence shown here is derived from an EMBL/GenBank/DDBJ whole genome shotgun (WGS) entry which is preliminary data.</text>
</comment>
<accession>A0A9P6RG73</accession>
<feature type="region of interest" description="Disordered" evidence="1">
    <location>
        <begin position="454"/>
        <end position="473"/>
    </location>
</feature>
<evidence type="ECO:0000313" key="2">
    <source>
        <dbReference type="EMBL" id="KAG0319460.1"/>
    </source>
</evidence>